<dbReference type="InterPro" id="IPR030395">
    <property type="entry name" value="GP_PDE_dom"/>
</dbReference>
<dbReference type="PANTHER" id="PTHR46211">
    <property type="entry name" value="GLYCEROPHOSPHORYL DIESTER PHOSPHODIESTERASE"/>
    <property type="match status" value="1"/>
</dbReference>
<feature type="domain" description="GP-PDE" evidence="1">
    <location>
        <begin position="4"/>
        <end position="228"/>
    </location>
</feature>
<evidence type="ECO:0000259" key="1">
    <source>
        <dbReference type="PROSITE" id="PS51704"/>
    </source>
</evidence>
<dbReference type="PROSITE" id="PS51704">
    <property type="entry name" value="GP_PDE"/>
    <property type="match status" value="1"/>
</dbReference>
<evidence type="ECO:0000313" key="2">
    <source>
        <dbReference type="EMBL" id="NBL64609.1"/>
    </source>
</evidence>
<dbReference type="Proteomes" id="UP000798602">
    <property type="component" value="Unassembled WGS sequence"/>
</dbReference>
<organism evidence="2 3">
    <name type="scientific">Flavobacterium ichthyis</name>
    <dbReference type="NCBI Taxonomy" id="2698827"/>
    <lineage>
        <taxon>Bacteria</taxon>
        <taxon>Pseudomonadati</taxon>
        <taxon>Bacteroidota</taxon>
        <taxon>Flavobacteriia</taxon>
        <taxon>Flavobacteriales</taxon>
        <taxon>Flavobacteriaceae</taxon>
        <taxon>Flavobacterium</taxon>
    </lineage>
</organism>
<dbReference type="RefSeq" id="WP_166536436.1">
    <property type="nucleotide sequence ID" value="NZ_JAABLM010000005.1"/>
</dbReference>
<evidence type="ECO:0000313" key="3">
    <source>
        <dbReference type="Proteomes" id="UP000798602"/>
    </source>
</evidence>
<accession>A0ABW9Z9Z7</accession>
<dbReference type="PANTHER" id="PTHR46211:SF14">
    <property type="entry name" value="GLYCEROPHOSPHODIESTER PHOSPHODIESTERASE"/>
    <property type="match status" value="1"/>
</dbReference>
<dbReference type="SUPFAM" id="SSF51695">
    <property type="entry name" value="PLC-like phosphodiesterases"/>
    <property type="match status" value="1"/>
</dbReference>
<dbReference type="Pfam" id="PF03009">
    <property type="entry name" value="GDPD"/>
    <property type="match status" value="1"/>
</dbReference>
<proteinExistence type="predicted"/>
<reference evidence="3" key="1">
    <citation type="submission" date="2020-01" db="EMBL/GenBank/DDBJ databases">
        <title>Sphingomonas sp. strain CSW-10.</title>
        <authorList>
            <person name="Chen W.-M."/>
        </authorList>
    </citation>
    <scope>NUCLEOTIDE SEQUENCE [LARGE SCALE GENOMIC DNA]</scope>
    <source>
        <strain evidence="3">NST-5</strain>
    </source>
</reference>
<protein>
    <submittedName>
        <fullName evidence="2">Glycerophosphodiester phosphodiesterase</fullName>
    </submittedName>
</protein>
<comment type="caution">
    <text evidence="2">The sequence shown here is derived from an EMBL/GenBank/DDBJ whole genome shotgun (WGS) entry which is preliminary data.</text>
</comment>
<keyword evidence="3" id="KW-1185">Reference proteome</keyword>
<gene>
    <name evidence="2" type="ORF">GV828_05270</name>
</gene>
<dbReference type="InterPro" id="IPR017946">
    <property type="entry name" value="PLC-like_Pdiesterase_TIM-brl"/>
</dbReference>
<dbReference type="EMBL" id="JAABLM010000005">
    <property type="protein sequence ID" value="NBL64609.1"/>
    <property type="molecule type" value="Genomic_DNA"/>
</dbReference>
<sequence>MKKTLNIGHRGAKGHLPENTLPSFLKAFLQNADGIELDVHLCKTGEVVVMHDFTVDRTTNGTGLVSEISLEDLKKLKVENQFQIPTLQEVVEIVPPGKLINIELKGKNTAEPVLKIIKNTITNHQFSNDDFLISSFDYDELREIFRLNSQLNLGVLTEDDLETAIEVAREILAKAIHPNYTLLTPENIKKITDENFEIFTWTVNEINDIETLKKQNITAIITDFPDRI</sequence>
<dbReference type="Gene3D" id="3.20.20.190">
    <property type="entry name" value="Phosphatidylinositol (PI) phosphodiesterase"/>
    <property type="match status" value="1"/>
</dbReference>
<name>A0ABW9Z9Z7_9FLAO</name>